<dbReference type="SUPFAM" id="SSF48371">
    <property type="entry name" value="ARM repeat"/>
    <property type="match status" value="1"/>
</dbReference>
<proteinExistence type="inferred from homology"/>
<evidence type="ECO:0000313" key="5">
    <source>
        <dbReference type="EMBL" id="PAV80206.1"/>
    </source>
</evidence>
<reference evidence="5 6" key="1">
    <citation type="journal article" date="2017" name="Curr. Biol.">
        <title>Genome architecture and evolution of a unichromosomal asexual nematode.</title>
        <authorList>
            <person name="Fradin H."/>
            <person name="Zegar C."/>
            <person name="Gutwein M."/>
            <person name="Lucas J."/>
            <person name="Kovtun M."/>
            <person name="Corcoran D."/>
            <person name="Baugh L.R."/>
            <person name="Kiontke K."/>
            <person name="Gunsalus K."/>
            <person name="Fitch D.H."/>
            <person name="Piano F."/>
        </authorList>
    </citation>
    <scope>NUCLEOTIDE SEQUENCE [LARGE SCALE GENOMIC DNA]</scope>
    <source>
        <strain evidence="5">PF1309</strain>
    </source>
</reference>
<organism evidence="5 6">
    <name type="scientific">Diploscapter pachys</name>
    <dbReference type="NCBI Taxonomy" id="2018661"/>
    <lineage>
        <taxon>Eukaryota</taxon>
        <taxon>Metazoa</taxon>
        <taxon>Ecdysozoa</taxon>
        <taxon>Nematoda</taxon>
        <taxon>Chromadorea</taxon>
        <taxon>Rhabditida</taxon>
        <taxon>Rhabditina</taxon>
        <taxon>Rhabditomorpha</taxon>
        <taxon>Rhabditoidea</taxon>
        <taxon>Rhabditidae</taxon>
        <taxon>Diploscapter</taxon>
    </lineage>
</organism>
<comment type="similarity">
    <text evidence="1">Belongs to the HGH1 family.</text>
</comment>
<dbReference type="Pfam" id="PF04063">
    <property type="entry name" value="DUF383"/>
    <property type="match status" value="1"/>
</dbReference>
<evidence type="ECO:0000259" key="4">
    <source>
        <dbReference type="Pfam" id="PF04064"/>
    </source>
</evidence>
<dbReference type="OrthoDB" id="338814at2759"/>
<accession>A0A2A2L1R4</accession>
<dbReference type="PANTHER" id="PTHR13387:SF9">
    <property type="entry name" value="PROTEIN HGH1 HOMOLOG"/>
    <property type="match status" value="1"/>
</dbReference>
<gene>
    <name evidence="5" type="ORF">WR25_20084</name>
</gene>
<dbReference type="STRING" id="2018661.A0A2A2L1R4"/>
<dbReference type="EMBL" id="LIAE01007302">
    <property type="protein sequence ID" value="PAV80206.1"/>
    <property type="molecule type" value="Genomic_DNA"/>
</dbReference>
<dbReference type="InterPro" id="IPR007205">
    <property type="entry name" value="Protein_HGH1_N"/>
</dbReference>
<comment type="caution">
    <text evidence="5">The sequence shown here is derived from an EMBL/GenBank/DDBJ whole genome shotgun (WGS) entry which is preliminary data.</text>
</comment>
<sequence>MSDDNATALSELIQFLAPTTRLDVRRNALSLVASLGSNIDGSAGELFMQNDSALGKALLHLYTATASDRHIILAAFTNFTARSVETSAYLLGNLSQLYPASTSKEGSSLLSNYLLSIVPAKLFCNLSRHHPRRIDEELKKADANYLDTVLKWLIDPNAVDPQTARFIGFVLLNVSTLPHVRHQLAERQRLNQLMSLLNQTDDEHLREIAAQIMRNLAFEDDLHPKLLDQDDAFLCALVAPLLDESAKFDDDEMAKLPLRLQYFEGKREQNQEIRQAIIEALYQLCATKFGRETLRSKGIYPALRELDKAQQVVDKNGQEKQDDKPKMQAIGVLGGEEEHTLHALIGILIRYESEMDIDPNLDTIRSLS</sequence>
<dbReference type="PANTHER" id="PTHR13387">
    <property type="entry name" value="PROTEIN HGH1 HOMOLOG"/>
    <property type="match status" value="1"/>
</dbReference>
<keyword evidence="6" id="KW-1185">Reference proteome</keyword>
<feature type="domain" description="Protein HGH1 C-terminal" evidence="4">
    <location>
        <begin position="280"/>
        <end position="355"/>
    </location>
</feature>
<dbReference type="Pfam" id="PF04064">
    <property type="entry name" value="DUF384"/>
    <property type="match status" value="1"/>
</dbReference>
<evidence type="ECO:0000256" key="2">
    <source>
        <dbReference type="ARBA" id="ARBA00014076"/>
    </source>
</evidence>
<evidence type="ECO:0000259" key="3">
    <source>
        <dbReference type="Pfam" id="PF04063"/>
    </source>
</evidence>
<dbReference type="AlphaFoldDB" id="A0A2A2L1R4"/>
<name>A0A2A2L1R4_9BILA</name>
<dbReference type="Proteomes" id="UP000218231">
    <property type="component" value="Unassembled WGS sequence"/>
</dbReference>
<protein>
    <recommendedName>
        <fullName evidence="2">Protein HGH1 homolog</fullName>
    </recommendedName>
</protein>
<dbReference type="InterPro" id="IPR011989">
    <property type="entry name" value="ARM-like"/>
</dbReference>
<evidence type="ECO:0000313" key="6">
    <source>
        <dbReference type="Proteomes" id="UP000218231"/>
    </source>
</evidence>
<feature type="domain" description="Protein HGH1 N-terminal" evidence="3">
    <location>
        <begin position="122"/>
        <end position="274"/>
    </location>
</feature>
<dbReference type="Gene3D" id="1.25.10.10">
    <property type="entry name" value="Leucine-rich Repeat Variant"/>
    <property type="match status" value="1"/>
</dbReference>
<dbReference type="InterPro" id="IPR039717">
    <property type="entry name" value="Hgh1"/>
</dbReference>
<dbReference type="InterPro" id="IPR016024">
    <property type="entry name" value="ARM-type_fold"/>
</dbReference>
<evidence type="ECO:0000256" key="1">
    <source>
        <dbReference type="ARBA" id="ARBA00006712"/>
    </source>
</evidence>
<dbReference type="InterPro" id="IPR007206">
    <property type="entry name" value="Protein_HGH1_C"/>
</dbReference>